<dbReference type="InterPro" id="IPR021398">
    <property type="entry name" value="DUF3037"/>
</dbReference>
<comment type="caution">
    <text evidence="1">The sequence shown here is derived from an EMBL/GenBank/DDBJ whole genome shotgun (WGS) entry which is preliminary data.</text>
</comment>
<dbReference type="Proteomes" id="UP000289437">
    <property type="component" value="Unassembled WGS sequence"/>
</dbReference>
<dbReference type="EMBL" id="RDSM01000001">
    <property type="protein sequence ID" value="RXH58677.1"/>
    <property type="molecule type" value="Genomic_DNA"/>
</dbReference>
<dbReference type="OrthoDB" id="9803207at2"/>
<name>A0A4Q0T5J7_9BACT</name>
<dbReference type="Pfam" id="PF11236">
    <property type="entry name" value="DUF3037"/>
    <property type="match status" value="1"/>
</dbReference>
<gene>
    <name evidence="1" type="ORF">GRAN_1987</name>
</gene>
<dbReference type="AlphaFoldDB" id="A0A4Q0T5J7"/>
<accession>A0A4Q0T5J7</accession>
<evidence type="ECO:0008006" key="3">
    <source>
        <dbReference type="Google" id="ProtNLM"/>
    </source>
</evidence>
<organism evidence="1 2">
    <name type="scientific">Granulicella sibirica</name>
    <dbReference type="NCBI Taxonomy" id="2479048"/>
    <lineage>
        <taxon>Bacteria</taxon>
        <taxon>Pseudomonadati</taxon>
        <taxon>Acidobacteriota</taxon>
        <taxon>Terriglobia</taxon>
        <taxon>Terriglobales</taxon>
        <taxon>Acidobacteriaceae</taxon>
        <taxon>Granulicella</taxon>
    </lineage>
</organism>
<keyword evidence="2" id="KW-1185">Reference proteome</keyword>
<sequence>MQTSFDYATIRVVPRVECEEFINAGIVVFCLERRFLDARIHVAPLRLQALWSGIDVDKIRRHLEAVPLLCAGDPSAGPIAQLSQRERFHWLVAPRSTIIQTSAVHTGLTEDPSATLESLMRRVRGEC</sequence>
<evidence type="ECO:0000313" key="2">
    <source>
        <dbReference type="Proteomes" id="UP000289437"/>
    </source>
</evidence>
<dbReference type="RefSeq" id="WP_128912632.1">
    <property type="nucleotide sequence ID" value="NZ_RDSM01000001.1"/>
</dbReference>
<reference evidence="1 2" key="1">
    <citation type="submission" date="2018-11" db="EMBL/GenBank/DDBJ databases">
        <authorList>
            <person name="Mardanov A.V."/>
            <person name="Ravin N.V."/>
            <person name="Dedysh S.N."/>
        </authorList>
    </citation>
    <scope>NUCLEOTIDE SEQUENCE [LARGE SCALE GENOMIC DNA]</scope>
    <source>
        <strain evidence="1 2">AF10</strain>
    </source>
</reference>
<proteinExistence type="predicted"/>
<protein>
    <recommendedName>
        <fullName evidence="3">DUF3037 domain-containing protein</fullName>
    </recommendedName>
</protein>
<reference evidence="2" key="2">
    <citation type="submission" date="2019-02" db="EMBL/GenBank/DDBJ databases">
        <title>Granulicella sibirica sp. nov., a psychrotolerant acidobacterium isolated from an organic soil layer in forested tundra, West Siberia.</title>
        <authorList>
            <person name="Oshkin I.Y."/>
            <person name="Kulichevskaya I.S."/>
            <person name="Rijpstra W.I.C."/>
            <person name="Sinninghe Damste J.S."/>
            <person name="Rakitin A.L."/>
            <person name="Ravin N.V."/>
            <person name="Dedysh S.N."/>
        </authorList>
    </citation>
    <scope>NUCLEOTIDE SEQUENCE [LARGE SCALE GENOMIC DNA]</scope>
    <source>
        <strain evidence="2">AF10</strain>
    </source>
</reference>
<evidence type="ECO:0000313" key="1">
    <source>
        <dbReference type="EMBL" id="RXH58677.1"/>
    </source>
</evidence>